<evidence type="ECO:0000259" key="1">
    <source>
        <dbReference type="Pfam" id="PF01498"/>
    </source>
</evidence>
<dbReference type="InterPro" id="IPR036388">
    <property type="entry name" value="WH-like_DNA-bd_sf"/>
</dbReference>
<dbReference type="PANTHER" id="PTHR23022">
    <property type="entry name" value="TRANSPOSABLE ELEMENT-RELATED"/>
    <property type="match status" value="1"/>
</dbReference>
<dbReference type="Pfam" id="PF01498">
    <property type="entry name" value="HTH_Tnp_Tc3_2"/>
    <property type="match status" value="1"/>
</dbReference>
<keyword evidence="3" id="KW-1185">Reference proteome</keyword>
<reference evidence="3" key="2">
    <citation type="journal article" date="2014" name="Nat. Commun.">
        <title>The cavefish genome reveals candidate genes for eye loss.</title>
        <authorList>
            <person name="McGaugh S.E."/>
            <person name="Gross J.B."/>
            <person name="Aken B."/>
            <person name="Blin M."/>
            <person name="Borowsky R."/>
            <person name="Chalopin D."/>
            <person name="Hinaux H."/>
            <person name="Jeffery W.R."/>
            <person name="Keene A."/>
            <person name="Ma L."/>
            <person name="Minx P."/>
            <person name="Murphy D."/>
            <person name="O'Quin K.E."/>
            <person name="Retaux S."/>
            <person name="Rohner N."/>
            <person name="Searle S.M."/>
            <person name="Stahl B.A."/>
            <person name="Tabin C."/>
            <person name="Volff J.N."/>
            <person name="Yoshizawa M."/>
            <person name="Warren W.C."/>
        </authorList>
    </citation>
    <scope>NUCLEOTIDE SEQUENCE [LARGE SCALE GENOMIC DNA]</scope>
    <source>
        <strain evidence="3">female</strain>
    </source>
</reference>
<evidence type="ECO:0000313" key="2">
    <source>
        <dbReference type="Ensembl" id="ENSAMXP00000034747.1"/>
    </source>
</evidence>
<dbReference type="GO" id="GO:0006313">
    <property type="term" value="P:DNA transposition"/>
    <property type="evidence" value="ECO:0007669"/>
    <property type="project" value="InterPro"/>
</dbReference>
<feature type="domain" description="Transposase Tc1-like" evidence="1">
    <location>
        <begin position="71"/>
        <end position="141"/>
    </location>
</feature>
<reference evidence="2" key="4">
    <citation type="submission" date="2025-09" db="UniProtKB">
        <authorList>
            <consortium name="Ensembl"/>
        </authorList>
    </citation>
    <scope>IDENTIFICATION</scope>
</reference>
<reference evidence="2" key="3">
    <citation type="submission" date="2025-08" db="UniProtKB">
        <authorList>
            <consortium name="Ensembl"/>
        </authorList>
    </citation>
    <scope>IDENTIFICATION</scope>
</reference>
<sequence>MARKRELSSETRQSILVLRNERYSMREIAKKLKISYNGVYYSLQRTAQTGSKQSRKRSGRPCCTTKQEDKYIRVSSLRNRRLTGPQLASSLNSTRKTPVSTSTVKRRLLDFGLQGRVAKKKPYLRLANKRKRLRWAKEHRHWTEEDWKKVLWTNEYKFEVFGLQRRTFVRRRTNEKMLEECLTPSVKHGGGNVMVWGSFGAGKVGDLFRVKGILNKEGYHSILQRHAIPSGQRLIGANFVLQQDSDPKHTSKVCPEIVLQELFTAEAGSWYSIGNGVASADLNPIELLWEQLDRMVRQKCPSNQSNLWELLLEAWGAISPAYLNKLTARMPKVCNAVIAANGGFFDESKV</sequence>
<dbReference type="Gene3D" id="1.10.10.10">
    <property type="entry name" value="Winged helix-like DNA-binding domain superfamily/Winged helix DNA-binding domain"/>
    <property type="match status" value="1"/>
</dbReference>
<dbReference type="GO" id="GO:0003677">
    <property type="term" value="F:DNA binding"/>
    <property type="evidence" value="ECO:0007669"/>
    <property type="project" value="InterPro"/>
</dbReference>
<dbReference type="InterPro" id="IPR009057">
    <property type="entry name" value="Homeodomain-like_sf"/>
</dbReference>
<dbReference type="InParanoid" id="A0A3B1IXD5"/>
<dbReference type="Ensembl" id="ENSAMXT00000041851.1">
    <property type="protein sequence ID" value="ENSAMXP00000034747.1"/>
    <property type="gene ID" value="ENSAMXG00000037315.1"/>
</dbReference>
<dbReference type="PANTHER" id="PTHR23022:SF135">
    <property type="entry name" value="SI:DKEY-77F5.3"/>
    <property type="match status" value="1"/>
</dbReference>
<dbReference type="Gene3D" id="3.30.420.10">
    <property type="entry name" value="Ribonuclease H-like superfamily/Ribonuclease H"/>
    <property type="match status" value="1"/>
</dbReference>
<organism evidence="2 3">
    <name type="scientific">Astyanax mexicanus</name>
    <name type="common">Blind cave fish</name>
    <name type="synonym">Astyanax fasciatus mexicanus</name>
    <dbReference type="NCBI Taxonomy" id="7994"/>
    <lineage>
        <taxon>Eukaryota</taxon>
        <taxon>Metazoa</taxon>
        <taxon>Chordata</taxon>
        <taxon>Craniata</taxon>
        <taxon>Vertebrata</taxon>
        <taxon>Euteleostomi</taxon>
        <taxon>Actinopterygii</taxon>
        <taxon>Neopterygii</taxon>
        <taxon>Teleostei</taxon>
        <taxon>Ostariophysi</taxon>
        <taxon>Characiformes</taxon>
        <taxon>Characoidei</taxon>
        <taxon>Acestrorhamphidae</taxon>
        <taxon>Acestrorhamphinae</taxon>
        <taxon>Astyanax</taxon>
    </lineage>
</organism>
<dbReference type="InterPro" id="IPR036397">
    <property type="entry name" value="RNaseH_sf"/>
</dbReference>
<dbReference type="InterPro" id="IPR002492">
    <property type="entry name" value="Transposase_Tc1-like"/>
</dbReference>
<dbReference type="SUPFAM" id="SSF46689">
    <property type="entry name" value="Homeodomain-like"/>
    <property type="match status" value="1"/>
</dbReference>
<dbReference type="Proteomes" id="UP000018467">
    <property type="component" value="Unassembled WGS sequence"/>
</dbReference>
<name>A0A3B1IXD5_ASTMX</name>
<dbReference type="STRING" id="7994.ENSAMXP00000034747"/>
<protein>
    <recommendedName>
        <fullName evidence="1">Transposase Tc1-like domain-containing protein</fullName>
    </recommendedName>
</protein>
<dbReference type="GO" id="GO:0015074">
    <property type="term" value="P:DNA integration"/>
    <property type="evidence" value="ECO:0007669"/>
    <property type="project" value="InterPro"/>
</dbReference>
<evidence type="ECO:0000313" key="3">
    <source>
        <dbReference type="Proteomes" id="UP000018467"/>
    </source>
</evidence>
<dbReference type="InterPro" id="IPR052338">
    <property type="entry name" value="Transposase_5"/>
</dbReference>
<proteinExistence type="predicted"/>
<accession>A0A3B1IXD5</accession>
<dbReference type="GeneTree" id="ENSGT01150000286914"/>
<reference evidence="3" key="1">
    <citation type="submission" date="2013-03" db="EMBL/GenBank/DDBJ databases">
        <authorList>
            <person name="Jeffery W."/>
            <person name="Warren W."/>
            <person name="Wilson R.K."/>
        </authorList>
    </citation>
    <scope>NUCLEOTIDE SEQUENCE</scope>
    <source>
        <strain evidence="3">female</strain>
    </source>
</reference>
<dbReference type="AlphaFoldDB" id="A0A3B1IXD5"/>